<comment type="similarity">
    <text evidence="1">Belongs to the NAD(P)-dependent epimerase/dehydratase family.</text>
</comment>
<evidence type="ECO:0000313" key="3">
    <source>
        <dbReference type="EMBL" id="KPQ36428.1"/>
    </source>
</evidence>
<gene>
    <name evidence="3" type="primary">wbiB</name>
    <name evidence="3" type="ORF">HLUCCA11_06085</name>
</gene>
<dbReference type="EMBL" id="LJZR01000006">
    <property type="protein sequence ID" value="KPQ36428.1"/>
    <property type="molecule type" value="Genomic_DNA"/>
</dbReference>
<dbReference type="PANTHER" id="PTHR43000">
    <property type="entry name" value="DTDP-D-GLUCOSE 4,6-DEHYDRATASE-RELATED"/>
    <property type="match status" value="1"/>
</dbReference>
<dbReference type="Gene3D" id="3.40.50.720">
    <property type="entry name" value="NAD(P)-binding Rossmann-like Domain"/>
    <property type="match status" value="1"/>
</dbReference>
<comment type="caution">
    <text evidence="3">The sequence shown here is derived from an EMBL/GenBank/DDBJ whole genome shotgun (WGS) entry which is preliminary data.</text>
</comment>
<dbReference type="STRING" id="1666911.HLUCCA11_06085"/>
<dbReference type="SUPFAM" id="SSF51735">
    <property type="entry name" value="NAD(P)-binding Rossmann-fold domains"/>
    <property type="match status" value="1"/>
</dbReference>
<dbReference type="PRINTS" id="PR01713">
    <property type="entry name" value="NUCEPIMERASE"/>
</dbReference>
<dbReference type="AlphaFoldDB" id="A0A0P7YYM1"/>
<dbReference type="EC" id="5.1.3.25" evidence="3"/>
<keyword evidence="3" id="KW-0413">Isomerase</keyword>
<dbReference type="Proteomes" id="UP000050465">
    <property type="component" value="Unassembled WGS sequence"/>
</dbReference>
<proteinExistence type="inferred from homology"/>
<protein>
    <submittedName>
        <fullName evidence="3">dTDP-L-rhamnose 4-epimerase</fullName>
        <ecNumber evidence="3">5.1.3.25</ecNumber>
    </submittedName>
</protein>
<organism evidence="3 4">
    <name type="scientific">Phormidesmis priestleyi Ana</name>
    <dbReference type="NCBI Taxonomy" id="1666911"/>
    <lineage>
        <taxon>Bacteria</taxon>
        <taxon>Bacillati</taxon>
        <taxon>Cyanobacteriota</taxon>
        <taxon>Cyanophyceae</taxon>
        <taxon>Leptolyngbyales</taxon>
        <taxon>Leptolyngbyaceae</taxon>
        <taxon>Phormidesmis</taxon>
    </lineage>
</organism>
<name>A0A0P7YYM1_9CYAN</name>
<dbReference type="InterPro" id="IPR001509">
    <property type="entry name" value="Epimerase_deHydtase"/>
</dbReference>
<evidence type="ECO:0000313" key="4">
    <source>
        <dbReference type="Proteomes" id="UP000050465"/>
    </source>
</evidence>
<evidence type="ECO:0000259" key="2">
    <source>
        <dbReference type="Pfam" id="PF01370"/>
    </source>
</evidence>
<feature type="domain" description="NAD-dependent epimerase/dehydratase" evidence="2">
    <location>
        <begin position="6"/>
        <end position="160"/>
    </location>
</feature>
<dbReference type="InterPro" id="IPR036291">
    <property type="entry name" value="NAD(P)-bd_dom_sf"/>
</dbReference>
<accession>A0A0P7YYM1</accession>
<evidence type="ECO:0000256" key="1">
    <source>
        <dbReference type="ARBA" id="ARBA00007637"/>
    </source>
</evidence>
<sequence>MAEQRILITGGAGFIGSRTVQQLMQHSCAAAPVAIWVLDNLHPQVHGAAATSPEFPKGVTFVKGDVCDRRLITELLATARPNVIIHMAAETGTGQSMDEIYRYCQINVMGTAVLLEAIAQVSAQIDGPVNGPVNEPNKLPLERFILMSSRAVYGEGAYWDTTHRQTVVPPPRSVEDLKAGRFDPIVPGARLRAVPTSETMPPAPSSIYASTKLMQEHLVQQAGAIAPWQATIFRFQNVYGPGQSLKNPYTGVLSIFSRQILAGKTLNIYEDGQIGRDFVFIEDVVNALVLACNANIPHGSIINIGSGKTTTILEAAKTLLRLYGKPTDAYQITGDFRAGDIRHAVADIQLAQQLLNWQPNVSVEDGLSKLAAWCEECVLT</sequence>
<dbReference type="GO" id="GO:0016853">
    <property type="term" value="F:isomerase activity"/>
    <property type="evidence" value="ECO:0007669"/>
    <property type="project" value="UniProtKB-KW"/>
</dbReference>
<reference evidence="3 4" key="1">
    <citation type="submission" date="2015-09" db="EMBL/GenBank/DDBJ databases">
        <title>Identification and resolution of microdiversity through metagenomic sequencing of parallel consortia.</title>
        <authorList>
            <person name="Nelson W.C."/>
            <person name="Romine M.F."/>
            <person name="Lindemann S.R."/>
        </authorList>
    </citation>
    <scope>NUCLEOTIDE SEQUENCE [LARGE SCALE GENOMIC DNA]</scope>
    <source>
        <strain evidence="3">Ana</strain>
    </source>
</reference>
<feature type="domain" description="NAD-dependent epimerase/dehydratase" evidence="2">
    <location>
        <begin position="194"/>
        <end position="305"/>
    </location>
</feature>
<dbReference type="PATRIC" id="fig|1666911.3.peg.5140"/>
<dbReference type="Pfam" id="PF01370">
    <property type="entry name" value="Epimerase"/>
    <property type="match status" value="2"/>
</dbReference>